<evidence type="ECO:0000256" key="1">
    <source>
        <dbReference type="ARBA" id="ARBA00022723"/>
    </source>
</evidence>
<evidence type="ECO:0000256" key="2">
    <source>
        <dbReference type="ARBA" id="ARBA00022771"/>
    </source>
</evidence>
<dbReference type="SUPFAM" id="SSF57716">
    <property type="entry name" value="Glucocorticoid receptor-like (DNA-binding domain)"/>
    <property type="match status" value="1"/>
</dbReference>
<keyword evidence="3" id="KW-0862">Zinc</keyword>
<dbReference type="GO" id="GO:0031267">
    <property type="term" value="F:small GTPase binding"/>
    <property type="evidence" value="ECO:0007669"/>
    <property type="project" value="TreeGrafter"/>
</dbReference>
<dbReference type="Gene3D" id="1.20.5.4770">
    <property type="match status" value="1"/>
</dbReference>
<dbReference type="Proteomes" id="UP000694569">
    <property type="component" value="Unplaced"/>
</dbReference>
<dbReference type="PANTHER" id="PTHR23101:SF103">
    <property type="entry name" value="RAB5 GDP_GTP EXCHANGE FACTOR"/>
    <property type="match status" value="1"/>
</dbReference>
<dbReference type="InterPro" id="IPR041545">
    <property type="entry name" value="DUF5601"/>
</dbReference>
<feature type="domain" description="VPS9" evidence="4">
    <location>
        <begin position="277"/>
        <end position="389"/>
    </location>
</feature>
<proteinExistence type="predicted"/>
<feature type="domain" description="A20-type" evidence="5">
    <location>
        <begin position="45"/>
        <end position="69"/>
    </location>
</feature>
<dbReference type="SUPFAM" id="SSF109993">
    <property type="entry name" value="VPS9 domain"/>
    <property type="match status" value="1"/>
</dbReference>
<accession>A0A8C5PXL7</accession>
<dbReference type="GeneTree" id="ENSGT00940000154540"/>
<dbReference type="Pfam" id="PF02204">
    <property type="entry name" value="VPS9"/>
    <property type="match status" value="1"/>
</dbReference>
<evidence type="ECO:0000313" key="7">
    <source>
        <dbReference type="Proteomes" id="UP000694569"/>
    </source>
</evidence>
<dbReference type="InterPro" id="IPR037191">
    <property type="entry name" value="VPS9_dom_sf"/>
</dbReference>
<sequence>MLCLTGSERNLARSQFKMNLAHPNEDQPIQPHETTFDFNGFVFQPEKCRKNCGYYGNPIWHGYCSRCWIQQRQNSRAPPLTDGFRHHTGTFVEKHDEARTGELWKIPDTSRSISRSHGQTAHRPIPPIECQDSLPLVPWPCLHSLGQGDFSDFLKTLQRPEAQQLMIHCTKFVQRLQDAESLSLDAKGEQVQEFYHFLAKLYPDQMTEERDRLLDNIEKLVMTRLYKSVFCLDGCQDVQKDLSLQARIRSLSWVNPKMLQLTLHEDDQEANDLIFNAVTALVEMDSKRAPQDKLACLSRASDFLFKAISSSKMEPVTADDFLSYLIFTLLKANSPRLISNLQYITRFSNPKRLVAGKDGYCFTNICCAVSFLENIKASSLGLTQKEFSQLMQEDCLAFGSCHFVEQDTTRQIQENKKLLSDLHSRQDRLMKEAECLNKEVRNWPLAVKEEIQEIIRKFPLAIKQTKTNNS</sequence>
<protein>
    <recommendedName>
        <fullName evidence="8">Rab5 GDP/GTP exchange factor</fullName>
    </recommendedName>
</protein>
<reference evidence="6" key="1">
    <citation type="submission" date="2025-08" db="UniProtKB">
        <authorList>
            <consortium name="Ensembl"/>
        </authorList>
    </citation>
    <scope>IDENTIFICATION</scope>
</reference>
<dbReference type="GO" id="GO:0005085">
    <property type="term" value="F:guanyl-nucleotide exchange factor activity"/>
    <property type="evidence" value="ECO:0007669"/>
    <property type="project" value="InterPro"/>
</dbReference>
<organism evidence="6 7">
    <name type="scientific">Leptobrachium leishanense</name>
    <name type="common">Leishan spiny toad</name>
    <dbReference type="NCBI Taxonomy" id="445787"/>
    <lineage>
        <taxon>Eukaryota</taxon>
        <taxon>Metazoa</taxon>
        <taxon>Chordata</taxon>
        <taxon>Craniata</taxon>
        <taxon>Vertebrata</taxon>
        <taxon>Euteleostomi</taxon>
        <taxon>Amphibia</taxon>
        <taxon>Batrachia</taxon>
        <taxon>Anura</taxon>
        <taxon>Pelobatoidea</taxon>
        <taxon>Megophryidae</taxon>
        <taxon>Leptobrachium</taxon>
    </lineage>
</organism>
<dbReference type="Pfam" id="PF18151">
    <property type="entry name" value="DUF5601"/>
    <property type="match status" value="1"/>
</dbReference>
<dbReference type="SMART" id="SM00167">
    <property type="entry name" value="VPS9"/>
    <property type="match status" value="1"/>
</dbReference>
<dbReference type="InterPro" id="IPR002653">
    <property type="entry name" value="Znf_A20"/>
</dbReference>
<dbReference type="Pfam" id="PF01754">
    <property type="entry name" value="zf-A20"/>
    <property type="match status" value="1"/>
</dbReference>
<dbReference type="Gene3D" id="1.20.1050.80">
    <property type="entry name" value="VPS9 domain"/>
    <property type="match status" value="1"/>
</dbReference>
<dbReference type="GO" id="GO:0003677">
    <property type="term" value="F:DNA binding"/>
    <property type="evidence" value="ECO:0007669"/>
    <property type="project" value="InterPro"/>
</dbReference>
<evidence type="ECO:0000256" key="3">
    <source>
        <dbReference type="ARBA" id="ARBA00022833"/>
    </source>
</evidence>
<dbReference type="Ensembl" id="ENSLLET00000030393.1">
    <property type="protein sequence ID" value="ENSLLEP00000029261.1"/>
    <property type="gene ID" value="ENSLLEG00000018471.1"/>
</dbReference>
<dbReference type="GO" id="GO:0030139">
    <property type="term" value="C:endocytic vesicle"/>
    <property type="evidence" value="ECO:0007669"/>
    <property type="project" value="TreeGrafter"/>
</dbReference>
<dbReference type="Gene3D" id="1.10.246.120">
    <property type="match status" value="1"/>
</dbReference>
<dbReference type="PANTHER" id="PTHR23101">
    <property type="entry name" value="RAB GDP/GTP EXCHANGE FACTOR"/>
    <property type="match status" value="1"/>
</dbReference>
<keyword evidence="2" id="KW-0863">Zinc-finger</keyword>
<dbReference type="GO" id="GO:0008270">
    <property type="term" value="F:zinc ion binding"/>
    <property type="evidence" value="ECO:0007669"/>
    <property type="project" value="UniProtKB-KW"/>
</dbReference>
<dbReference type="InterPro" id="IPR045046">
    <property type="entry name" value="Vps9-like"/>
</dbReference>
<keyword evidence="7" id="KW-1185">Reference proteome</keyword>
<keyword evidence="1" id="KW-0479">Metal-binding</keyword>
<dbReference type="SMART" id="SM00259">
    <property type="entry name" value="ZnF_A20"/>
    <property type="match status" value="1"/>
</dbReference>
<evidence type="ECO:0000313" key="6">
    <source>
        <dbReference type="Ensembl" id="ENSLLEP00000029261.1"/>
    </source>
</evidence>
<dbReference type="GO" id="GO:0016192">
    <property type="term" value="P:vesicle-mediated transport"/>
    <property type="evidence" value="ECO:0007669"/>
    <property type="project" value="InterPro"/>
</dbReference>
<dbReference type="GO" id="GO:0005829">
    <property type="term" value="C:cytosol"/>
    <property type="evidence" value="ECO:0007669"/>
    <property type="project" value="TreeGrafter"/>
</dbReference>
<reference evidence="6" key="2">
    <citation type="submission" date="2025-09" db="UniProtKB">
        <authorList>
            <consortium name="Ensembl"/>
        </authorList>
    </citation>
    <scope>IDENTIFICATION</scope>
</reference>
<evidence type="ECO:0000259" key="5">
    <source>
        <dbReference type="SMART" id="SM00259"/>
    </source>
</evidence>
<evidence type="ECO:0000259" key="4">
    <source>
        <dbReference type="SMART" id="SM00167"/>
    </source>
</evidence>
<dbReference type="OrthoDB" id="300289at2759"/>
<name>A0A8C5PXL7_9ANUR</name>
<dbReference type="AlphaFoldDB" id="A0A8C5PXL7"/>
<dbReference type="InterPro" id="IPR003123">
    <property type="entry name" value="VPS9"/>
</dbReference>
<evidence type="ECO:0008006" key="8">
    <source>
        <dbReference type="Google" id="ProtNLM"/>
    </source>
</evidence>